<dbReference type="Proteomes" id="UP001241377">
    <property type="component" value="Unassembled WGS sequence"/>
</dbReference>
<accession>A0ACC2W4Q5</accession>
<evidence type="ECO:0000313" key="1">
    <source>
        <dbReference type="EMBL" id="KAJ9106597.1"/>
    </source>
</evidence>
<reference evidence="1" key="1">
    <citation type="submission" date="2023-04" db="EMBL/GenBank/DDBJ databases">
        <title>Draft Genome sequencing of Naganishia species isolated from polar environments using Oxford Nanopore Technology.</title>
        <authorList>
            <person name="Leo P."/>
            <person name="Venkateswaran K."/>
        </authorList>
    </citation>
    <scope>NUCLEOTIDE SEQUENCE</scope>
    <source>
        <strain evidence="1">MNA-CCFEE 5261</strain>
    </source>
</reference>
<proteinExistence type="predicted"/>
<gene>
    <name evidence="1" type="ORF">QFC19_003094</name>
</gene>
<name>A0ACC2W4Q5_9TREE</name>
<protein>
    <submittedName>
        <fullName evidence="1">Uncharacterized protein</fullName>
    </submittedName>
</protein>
<organism evidence="1 2">
    <name type="scientific">Naganishia cerealis</name>
    <dbReference type="NCBI Taxonomy" id="610337"/>
    <lineage>
        <taxon>Eukaryota</taxon>
        <taxon>Fungi</taxon>
        <taxon>Dikarya</taxon>
        <taxon>Basidiomycota</taxon>
        <taxon>Agaricomycotina</taxon>
        <taxon>Tremellomycetes</taxon>
        <taxon>Filobasidiales</taxon>
        <taxon>Filobasidiaceae</taxon>
        <taxon>Naganishia</taxon>
    </lineage>
</organism>
<comment type="caution">
    <text evidence="1">The sequence shown here is derived from an EMBL/GenBank/DDBJ whole genome shotgun (WGS) entry which is preliminary data.</text>
</comment>
<dbReference type="EMBL" id="JASBWR010000029">
    <property type="protein sequence ID" value="KAJ9106597.1"/>
    <property type="molecule type" value="Genomic_DNA"/>
</dbReference>
<keyword evidence="2" id="KW-1185">Reference proteome</keyword>
<evidence type="ECO:0000313" key="2">
    <source>
        <dbReference type="Proteomes" id="UP001241377"/>
    </source>
</evidence>
<sequence>MQLFPALLWALLWQLTSALVPKKDVKPNVFVLTDISNEPDDAESLVRLLLYSNEVSIKGIVATTSYWLNYTVHDEDIYPILDAYEKVWPNLLKHSKDYPTADSLRELVSTGYKAYGLDAFQAGEPSSGAKKLISAMSEIPQNEKLDILMWGGAGVLAEALKYSSVELIDSVSEKLRVYSISDQDDAGPWIRTNFPKIQYISSLHGFNQYSLSTWVGISGEQYNFFDKGGPDSDLVSKEWLKSNIMSVGPLGKVYPEPMFIMEGDTPSTLFVLPNGLNYPDSPNYGGWGGRYVLVDNTGRSRHYSDAIDYALGKDNETHVSNQATIWRWRAAYQNDFAARMQWTVKDFKSAVHEPIIIVNGSLTYEPSIIEAAVDSKITIDASKSYDLNSRLLTFKWFHYREISLTQANILEVPEIPITKENEIGSKVSFKVPTFKEACHSIFGRPLQNCKEYHIVLEVTNDGTPSMSSYRRFIIKTNQGENEFEEVELAQNFFNAPDHDEL</sequence>